<evidence type="ECO:0000313" key="4">
    <source>
        <dbReference type="Proteomes" id="UP001169492"/>
    </source>
</evidence>
<reference evidence="3 4" key="1">
    <citation type="submission" date="2021-03" db="EMBL/GenBank/DDBJ databases">
        <title>Pseudidiomarina terrestris, a new bacterium isolated from saline soil.</title>
        <authorList>
            <person name="Galisteo C."/>
            <person name="De La Haba R."/>
            <person name="Sanchez-Porro C."/>
            <person name="Ventosa A."/>
        </authorList>
    </citation>
    <scope>NUCLEOTIDE SEQUENCE [LARGE SCALE GENOMIC DNA]</scope>
    <source>
        <strain evidence="1 4">1APP75-32.1</strain>
        <strain evidence="3">1APR75-15</strain>
        <strain evidence="2">1ASR75-15</strain>
    </source>
</reference>
<evidence type="ECO:0000313" key="2">
    <source>
        <dbReference type="EMBL" id="MDN7129241.1"/>
    </source>
</evidence>
<keyword evidence="3" id="KW-1185">Reference proteome</keyword>
<proteinExistence type="predicted"/>
<dbReference type="EMBL" id="JAGGJC010000001">
    <property type="protein sequence ID" value="MDN7129241.1"/>
    <property type="molecule type" value="Genomic_DNA"/>
</dbReference>
<evidence type="ECO:0000313" key="3">
    <source>
        <dbReference type="Proteomes" id="UP001169491"/>
    </source>
</evidence>
<comment type="caution">
    <text evidence="1">The sequence shown here is derived from an EMBL/GenBank/DDBJ whole genome shotgun (WGS) entry which is preliminary data.</text>
</comment>
<evidence type="ECO:0000313" key="1">
    <source>
        <dbReference type="EMBL" id="MDN7124468.1"/>
    </source>
</evidence>
<dbReference type="RefSeq" id="WP_301774428.1">
    <property type="nucleotide sequence ID" value="NZ_JAGGJB010000003.1"/>
</dbReference>
<dbReference type="Proteomes" id="UP001169492">
    <property type="component" value="Unassembled WGS sequence"/>
</dbReference>
<accession>A0AAW7QX63</accession>
<evidence type="ECO:0008006" key="5">
    <source>
        <dbReference type="Google" id="ProtNLM"/>
    </source>
</evidence>
<dbReference type="EMBL" id="JAGGJB010000003">
    <property type="protein sequence ID" value="MDN7124468.1"/>
    <property type="molecule type" value="Genomic_DNA"/>
</dbReference>
<protein>
    <recommendedName>
        <fullName evidence="5">Type II secretory pathway component</fullName>
    </recommendedName>
</protein>
<dbReference type="AlphaFoldDB" id="A0AAW7QX63"/>
<dbReference type="Proteomes" id="UP001169491">
    <property type="component" value="Unassembled WGS sequence"/>
</dbReference>
<gene>
    <name evidence="1" type="ORF">J6I90_06205</name>
    <name evidence="2" type="ORF">J6I92_05100</name>
</gene>
<sequence length="183" mass="20312">MTSSQRQLLIVAAFLAALQFVVKPILTWQNNLNTELALTQGQVQRSEQLLEHAEQVISAHQMAIEQRDAIVTSLPVATETTLLQIQMQSQLETLLRGNNVTIDEFNWMTGLQSQSAGIATLNAKVNIVGSLENVARAQLSLMEQMPFVRQQSIELRPSQRRRGAVHELTMILQVAVREQGGAS</sequence>
<name>A0AAW7QX63_9GAMM</name>
<organism evidence="1 4">
    <name type="scientific">Pseudidiomarina terrestris</name>
    <dbReference type="NCBI Taxonomy" id="2820060"/>
    <lineage>
        <taxon>Bacteria</taxon>
        <taxon>Pseudomonadati</taxon>
        <taxon>Pseudomonadota</taxon>
        <taxon>Gammaproteobacteria</taxon>
        <taxon>Alteromonadales</taxon>
        <taxon>Idiomarinaceae</taxon>
        <taxon>Pseudidiomarina</taxon>
    </lineage>
</organism>